<dbReference type="AlphaFoldDB" id="A0A9X4YAB9"/>
<organism evidence="5 6">
    <name type="scientific">Vreelandella halophila</name>
    <dbReference type="NCBI Taxonomy" id="86177"/>
    <lineage>
        <taxon>Bacteria</taxon>
        <taxon>Pseudomonadati</taxon>
        <taxon>Pseudomonadota</taxon>
        <taxon>Gammaproteobacteria</taxon>
        <taxon>Oceanospirillales</taxon>
        <taxon>Halomonadaceae</taxon>
        <taxon>Vreelandella</taxon>
    </lineage>
</organism>
<dbReference type="GO" id="GO:0003700">
    <property type="term" value="F:DNA-binding transcription factor activity"/>
    <property type="evidence" value="ECO:0007669"/>
    <property type="project" value="TreeGrafter"/>
</dbReference>
<evidence type="ECO:0000313" key="5">
    <source>
        <dbReference type="EMBL" id="MYL26102.1"/>
    </source>
</evidence>
<dbReference type="Gene3D" id="1.10.357.10">
    <property type="entry name" value="Tetracycline Repressor, domain 2"/>
    <property type="match status" value="1"/>
</dbReference>
<reference evidence="5 6" key="1">
    <citation type="submission" date="2019-11" db="EMBL/GenBank/DDBJ databases">
        <title>Genome sequences of 17 halophilic strains isolated from different environments.</title>
        <authorList>
            <person name="Furrow R.E."/>
        </authorList>
    </citation>
    <scope>NUCLEOTIDE SEQUENCE [LARGE SCALE GENOMIC DNA]</scope>
    <source>
        <strain evidence="5 6">22507_15_FS</strain>
    </source>
</reference>
<dbReference type="Proteomes" id="UP000460751">
    <property type="component" value="Unassembled WGS sequence"/>
</dbReference>
<feature type="region of interest" description="Disordered" evidence="3">
    <location>
        <begin position="1"/>
        <end position="25"/>
    </location>
</feature>
<dbReference type="Pfam" id="PF00440">
    <property type="entry name" value="TetR_N"/>
    <property type="match status" value="1"/>
</dbReference>
<dbReference type="OrthoDB" id="8220622at2"/>
<evidence type="ECO:0000256" key="3">
    <source>
        <dbReference type="SAM" id="MobiDB-lite"/>
    </source>
</evidence>
<dbReference type="InterPro" id="IPR050109">
    <property type="entry name" value="HTH-type_TetR-like_transc_reg"/>
</dbReference>
<name>A0A9X4YAB9_9GAMM</name>
<evidence type="ECO:0000313" key="6">
    <source>
        <dbReference type="Proteomes" id="UP000460751"/>
    </source>
</evidence>
<evidence type="ECO:0000256" key="2">
    <source>
        <dbReference type="PROSITE-ProRule" id="PRU00335"/>
    </source>
</evidence>
<evidence type="ECO:0000256" key="1">
    <source>
        <dbReference type="ARBA" id="ARBA00023125"/>
    </source>
</evidence>
<protein>
    <submittedName>
        <fullName evidence="5">TetR family transcriptional regulator</fullName>
    </submittedName>
</protein>
<dbReference type="PANTHER" id="PTHR30055:SF226">
    <property type="entry name" value="HTH-TYPE TRANSCRIPTIONAL REGULATOR PKSA"/>
    <property type="match status" value="1"/>
</dbReference>
<dbReference type="SUPFAM" id="SSF46689">
    <property type="entry name" value="Homeodomain-like"/>
    <property type="match status" value="1"/>
</dbReference>
<keyword evidence="6" id="KW-1185">Reference proteome</keyword>
<dbReference type="GO" id="GO:0000976">
    <property type="term" value="F:transcription cis-regulatory region binding"/>
    <property type="evidence" value="ECO:0007669"/>
    <property type="project" value="TreeGrafter"/>
</dbReference>
<proteinExistence type="predicted"/>
<sequence length="204" mass="22725">MSTVAPDKLQARADRKTRKRQEKKDQIARSAMQALQELGYANTSLRDIAARADLSLGMLHYYFEDRTQLILHCVSLYKAAFISGLEDALSDASGREPVINALANALATSIVEDASTHRLWYDIRGQALFDPAFRPMVRELEAALIGVVESAAEKTGSARPDMGEFGYALIDGVFRYQMQNQLTGTPRDHQSLATEMRALLEKLF</sequence>
<dbReference type="InterPro" id="IPR009057">
    <property type="entry name" value="Homeodomain-like_sf"/>
</dbReference>
<gene>
    <name evidence="5" type="ORF">GLW01_04770</name>
</gene>
<dbReference type="EMBL" id="WMEX01000002">
    <property type="protein sequence ID" value="MYL26102.1"/>
    <property type="molecule type" value="Genomic_DNA"/>
</dbReference>
<comment type="caution">
    <text evidence="5">The sequence shown here is derived from an EMBL/GenBank/DDBJ whole genome shotgun (WGS) entry which is preliminary data.</text>
</comment>
<dbReference type="RefSeq" id="WP_160898305.1">
    <property type="nucleotide sequence ID" value="NZ_WMEX01000002.1"/>
</dbReference>
<keyword evidence="1 2" id="KW-0238">DNA-binding</keyword>
<dbReference type="InterPro" id="IPR001647">
    <property type="entry name" value="HTH_TetR"/>
</dbReference>
<evidence type="ECO:0000259" key="4">
    <source>
        <dbReference type="PROSITE" id="PS50977"/>
    </source>
</evidence>
<dbReference type="PANTHER" id="PTHR30055">
    <property type="entry name" value="HTH-TYPE TRANSCRIPTIONAL REGULATOR RUTR"/>
    <property type="match status" value="1"/>
</dbReference>
<dbReference type="PROSITE" id="PS50977">
    <property type="entry name" value="HTH_TETR_2"/>
    <property type="match status" value="1"/>
</dbReference>
<feature type="domain" description="HTH tetR-type" evidence="4">
    <location>
        <begin position="21"/>
        <end position="81"/>
    </location>
</feature>
<feature type="DNA-binding region" description="H-T-H motif" evidence="2">
    <location>
        <begin position="44"/>
        <end position="63"/>
    </location>
</feature>
<accession>A0A9X4YAB9</accession>